<dbReference type="GeneID" id="91096419"/>
<feature type="coiled-coil region" evidence="1">
    <location>
        <begin position="1"/>
        <end position="28"/>
    </location>
</feature>
<sequence length="91" mass="10960">MDILNGDMQKLQEQFKLSQQENTSIQNALNDMVKERDLWKTEYYNLKAATKSYVDFQEDEERRKEEAEKLELAQMEKKRKLNESLFSHLTK</sequence>
<dbReference type="RefSeq" id="XP_066077575.1">
    <property type="nucleotide sequence ID" value="XM_066221478.1"/>
</dbReference>
<keyword evidence="3" id="KW-1185">Reference proteome</keyword>
<evidence type="ECO:0000313" key="2">
    <source>
        <dbReference type="EMBL" id="WWC90812.1"/>
    </source>
</evidence>
<keyword evidence="1" id="KW-0175">Coiled coil</keyword>
<reference evidence="2 3" key="1">
    <citation type="submission" date="2024-01" db="EMBL/GenBank/DDBJ databases">
        <title>Comparative genomics of Cryptococcus and Kwoniella reveals pathogenesis evolution and contrasting modes of karyotype evolution via chromosome fusion or intercentromeric recombination.</title>
        <authorList>
            <person name="Coelho M.A."/>
            <person name="David-Palma M."/>
            <person name="Shea T."/>
            <person name="Bowers K."/>
            <person name="McGinley-Smith S."/>
            <person name="Mohammad A.W."/>
            <person name="Gnirke A."/>
            <person name="Yurkov A.M."/>
            <person name="Nowrousian M."/>
            <person name="Sun S."/>
            <person name="Cuomo C.A."/>
            <person name="Heitman J."/>
        </authorList>
    </citation>
    <scope>NUCLEOTIDE SEQUENCE [LARGE SCALE GENOMIC DNA]</scope>
    <source>
        <strain evidence="2 3">CBS 6074</strain>
    </source>
</reference>
<dbReference type="AlphaFoldDB" id="A0AAX4JZP0"/>
<feature type="coiled-coil region" evidence="1">
    <location>
        <begin position="56"/>
        <end position="83"/>
    </location>
</feature>
<evidence type="ECO:0000256" key="1">
    <source>
        <dbReference type="SAM" id="Coils"/>
    </source>
</evidence>
<name>A0AAX4JZP0_9TREE</name>
<organism evidence="2 3">
    <name type="scientific">Kwoniella dendrophila CBS 6074</name>
    <dbReference type="NCBI Taxonomy" id="1295534"/>
    <lineage>
        <taxon>Eukaryota</taxon>
        <taxon>Fungi</taxon>
        <taxon>Dikarya</taxon>
        <taxon>Basidiomycota</taxon>
        <taxon>Agaricomycotina</taxon>
        <taxon>Tremellomycetes</taxon>
        <taxon>Tremellales</taxon>
        <taxon>Cryptococcaceae</taxon>
        <taxon>Kwoniella</taxon>
    </lineage>
</organism>
<gene>
    <name evidence="2" type="ORF">L201_005749</name>
</gene>
<proteinExistence type="predicted"/>
<evidence type="ECO:0000313" key="3">
    <source>
        <dbReference type="Proteomes" id="UP001355207"/>
    </source>
</evidence>
<protein>
    <submittedName>
        <fullName evidence="2">Uncharacterized protein</fullName>
    </submittedName>
</protein>
<dbReference type="EMBL" id="CP144104">
    <property type="protein sequence ID" value="WWC90812.1"/>
    <property type="molecule type" value="Genomic_DNA"/>
</dbReference>
<dbReference type="Proteomes" id="UP001355207">
    <property type="component" value="Chromosome 7"/>
</dbReference>
<accession>A0AAX4JZP0</accession>